<organism evidence="2 3">
    <name type="scientific">Crenobacter oryzisoli</name>
    <dbReference type="NCBI Taxonomy" id="3056844"/>
    <lineage>
        <taxon>Bacteria</taxon>
        <taxon>Pseudomonadati</taxon>
        <taxon>Pseudomonadota</taxon>
        <taxon>Betaproteobacteria</taxon>
        <taxon>Neisseriales</taxon>
        <taxon>Neisseriaceae</taxon>
        <taxon>Crenobacter</taxon>
    </lineage>
</organism>
<evidence type="ECO:0000256" key="1">
    <source>
        <dbReference type="SAM" id="MobiDB-lite"/>
    </source>
</evidence>
<evidence type="ECO:0000313" key="2">
    <source>
        <dbReference type="EMBL" id="MDN0076564.1"/>
    </source>
</evidence>
<reference evidence="2" key="1">
    <citation type="submission" date="2023-06" db="EMBL/GenBank/DDBJ databases">
        <authorList>
            <person name="Zhang S."/>
        </authorList>
    </citation>
    <scope>NUCLEOTIDE SEQUENCE</scope>
    <source>
        <strain evidence="2">SG2303</strain>
    </source>
</reference>
<dbReference type="RefSeq" id="WP_289831216.1">
    <property type="nucleotide sequence ID" value="NZ_JAUEDK010000036.1"/>
</dbReference>
<dbReference type="Proteomes" id="UP001168540">
    <property type="component" value="Unassembled WGS sequence"/>
</dbReference>
<name>A0ABT7XRZ1_9NEIS</name>
<evidence type="ECO:0000313" key="3">
    <source>
        <dbReference type="Proteomes" id="UP001168540"/>
    </source>
</evidence>
<sequence length="399" mass="41669">MDELPLLELDIPLDFQLYSEDDPAREVTPLPFDDLPVLGDEPSTFAMPAEAVSAAWAPPVIEPAGAAPILPAVPTFAEAAPAEQPAAPAAETPSWVGSQSAPQPITQTIPIEALPRNVLGGGLAALDNSDMLASIEKRLAALRAATGIGPGGVELKSAEPVTAVLEQTEIPTVAAEPMMVAEQTVAEVLPAITEAESVAPAVAVSEPVAFEEPVLEHTAAVIEQPGSDLSALPFESVTLEQAEPTQVVEPTFGDRAAVLGGVPSDVVMDSVAETPALPAVRVEAPVQAELPVPAAEPVQEAAVAAPLVAASPADTAGKSVAVVGESVLIESLYQMIMPRMKAELSLWLQDAIKMQSEQLLEGIMRQFKTDYDMMFGETLRESLRQAVADISRASHKEEG</sequence>
<gene>
    <name evidence="2" type="ORF">QU481_16985</name>
</gene>
<keyword evidence="3" id="KW-1185">Reference proteome</keyword>
<dbReference type="EMBL" id="JAUEDK010000036">
    <property type="protein sequence ID" value="MDN0076564.1"/>
    <property type="molecule type" value="Genomic_DNA"/>
</dbReference>
<feature type="compositionally biased region" description="Low complexity" evidence="1">
    <location>
        <begin position="81"/>
        <end position="91"/>
    </location>
</feature>
<accession>A0ABT7XRZ1</accession>
<comment type="caution">
    <text evidence="2">The sequence shown here is derived from an EMBL/GenBank/DDBJ whole genome shotgun (WGS) entry which is preliminary data.</text>
</comment>
<protein>
    <submittedName>
        <fullName evidence="2">Uncharacterized protein</fullName>
    </submittedName>
</protein>
<feature type="region of interest" description="Disordered" evidence="1">
    <location>
        <begin position="81"/>
        <end position="102"/>
    </location>
</feature>
<proteinExistence type="predicted"/>